<dbReference type="Proteomes" id="UP000664991">
    <property type="component" value="Unassembled WGS sequence"/>
</dbReference>
<feature type="compositionally biased region" description="Low complexity" evidence="1">
    <location>
        <begin position="7"/>
        <end position="21"/>
    </location>
</feature>
<evidence type="ECO:0000313" key="3">
    <source>
        <dbReference type="Proteomes" id="UP000664991"/>
    </source>
</evidence>
<proteinExistence type="predicted"/>
<gene>
    <name evidence="2" type="ORF">JEQ12_009715</name>
</gene>
<accession>A0A836AK56</accession>
<reference evidence="2 3" key="1">
    <citation type="submission" date="2020-12" db="EMBL/GenBank/DDBJ databases">
        <title>De novo assembly of Tibetan sheep genome.</title>
        <authorList>
            <person name="Li X."/>
        </authorList>
    </citation>
    <scope>NUCLEOTIDE SEQUENCE [LARGE SCALE GENOMIC DNA]</scope>
    <source>
        <tissue evidence="2">Heart</tissue>
    </source>
</reference>
<dbReference type="PANTHER" id="PTHR45845">
    <property type="entry name" value="RHO GUANINE NUCLEOTIDE EXCHANGE FACTOR-RELATED"/>
    <property type="match status" value="1"/>
</dbReference>
<sequence length="135" mass="15420">MRRHAWPHQPAPASDAASSRAMEPEPVEDCVQSTLAALCPPFEATAPTLLGQVFQVVERTYREDVLRYTLDFLVPAKHLLAKIQQEACCPTGGRDKINIYNREITSRYKIAHSSCQCEVIIFDSIFTIYERIRYF</sequence>
<name>A0A836AK56_SHEEP</name>
<comment type="caution">
    <text evidence="2">The sequence shown here is derived from an EMBL/GenBank/DDBJ whole genome shotgun (WGS) entry which is preliminary data.</text>
</comment>
<feature type="region of interest" description="Disordered" evidence="1">
    <location>
        <begin position="1"/>
        <end position="23"/>
    </location>
</feature>
<dbReference type="AlphaFoldDB" id="A0A836AK56"/>
<dbReference type="InterPro" id="IPR052231">
    <property type="entry name" value="Rho_GEF_signaling-related"/>
</dbReference>
<dbReference type="PANTHER" id="PTHR45845:SF5">
    <property type="entry name" value="RHO GUANINE NUCLEOTIDE EXCHANGE FACTOR 40"/>
    <property type="match status" value="1"/>
</dbReference>
<evidence type="ECO:0000313" key="2">
    <source>
        <dbReference type="EMBL" id="KAG5213929.1"/>
    </source>
</evidence>
<evidence type="ECO:0000256" key="1">
    <source>
        <dbReference type="SAM" id="MobiDB-lite"/>
    </source>
</evidence>
<dbReference type="EMBL" id="JAEMGP010000002">
    <property type="protein sequence ID" value="KAG5213929.1"/>
    <property type="molecule type" value="Genomic_DNA"/>
</dbReference>
<protein>
    <submittedName>
        <fullName evidence="2">Uncharacterized protein</fullName>
    </submittedName>
</protein>
<organism evidence="2 3">
    <name type="scientific">Ovis aries</name>
    <name type="common">Sheep</name>
    <dbReference type="NCBI Taxonomy" id="9940"/>
    <lineage>
        <taxon>Eukaryota</taxon>
        <taxon>Metazoa</taxon>
        <taxon>Chordata</taxon>
        <taxon>Craniata</taxon>
        <taxon>Vertebrata</taxon>
        <taxon>Euteleostomi</taxon>
        <taxon>Mammalia</taxon>
        <taxon>Eutheria</taxon>
        <taxon>Laurasiatheria</taxon>
        <taxon>Artiodactyla</taxon>
        <taxon>Ruminantia</taxon>
        <taxon>Pecora</taxon>
        <taxon>Bovidae</taxon>
        <taxon>Caprinae</taxon>
        <taxon>Ovis</taxon>
    </lineage>
</organism>